<name>A0A9X2FCG2_9BACT</name>
<proteinExistence type="inferred from homology"/>
<dbReference type="GO" id="GO:0003677">
    <property type="term" value="F:DNA binding"/>
    <property type="evidence" value="ECO:0007669"/>
    <property type="project" value="UniProtKB-KW"/>
</dbReference>
<evidence type="ECO:0000313" key="8">
    <source>
        <dbReference type="EMBL" id="MCO6045648.1"/>
    </source>
</evidence>
<keyword evidence="4" id="KW-0238">DNA-binding</keyword>
<dbReference type="SUPFAM" id="SSF88659">
    <property type="entry name" value="Sigma3 and sigma4 domains of RNA polymerase sigma factors"/>
    <property type="match status" value="1"/>
</dbReference>
<evidence type="ECO:0000259" key="6">
    <source>
        <dbReference type="Pfam" id="PF04542"/>
    </source>
</evidence>
<dbReference type="InterPro" id="IPR013249">
    <property type="entry name" value="RNA_pol_sigma70_r4_t2"/>
</dbReference>
<dbReference type="InterPro" id="IPR039425">
    <property type="entry name" value="RNA_pol_sigma-70-like"/>
</dbReference>
<comment type="similarity">
    <text evidence="1">Belongs to the sigma-70 factor family. ECF subfamily.</text>
</comment>
<dbReference type="Pfam" id="PF08281">
    <property type="entry name" value="Sigma70_r4_2"/>
    <property type="match status" value="1"/>
</dbReference>
<dbReference type="PANTHER" id="PTHR43133">
    <property type="entry name" value="RNA POLYMERASE ECF-TYPE SIGMA FACTO"/>
    <property type="match status" value="1"/>
</dbReference>
<evidence type="ECO:0000256" key="1">
    <source>
        <dbReference type="ARBA" id="ARBA00010641"/>
    </source>
</evidence>
<dbReference type="Proteomes" id="UP001155241">
    <property type="component" value="Unassembled WGS sequence"/>
</dbReference>
<dbReference type="InterPro" id="IPR013325">
    <property type="entry name" value="RNA_pol_sigma_r2"/>
</dbReference>
<dbReference type="PANTHER" id="PTHR43133:SF8">
    <property type="entry name" value="RNA POLYMERASE SIGMA FACTOR HI_1459-RELATED"/>
    <property type="match status" value="1"/>
</dbReference>
<dbReference type="SUPFAM" id="SSF88946">
    <property type="entry name" value="Sigma2 domain of RNA polymerase sigma factors"/>
    <property type="match status" value="1"/>
</dbReference>
<keyword evidence="9" id="KW-1185">Reference proteome</keyword>
<dbReference type="InterPro" id="IPR014284">
    <property type="entry name" value="RNA_pol_sigma-70_dom"/>
</dbReference>
<dbReference type="RefSeq" id="WP_252853763.1">
    <property type="nucleotide sequence ID" value="NZ_JAMXLR010000061.1"/>
</dbReference>
<keyword evidence="2" id="KW-0805">Transcription regulation</keyword>
<feature type="domain" description="RNA polymerase sigma-70 region 2" evidence="6">
    <location>
        <begin position="27"/>
        <end position="95"/>
    </location>
</feature>
<dbReference type="Pfam" id="PF04542">
    <property type="entry name" value="Sigma70_r2"/>
    <property type="match status" value="1"/>
</dbReference>
<dbReference type="EMBL" id="JAMXLR010000061">
    <property type="protein sequence ID" value="MCO6045648.1"/>
    <property type="molecule type" value="Genomic_DNA"/>
</dbReference>
<evidence type="ECO:0000256" key="3">
    <source>
        <dbReference type="ARBA" id="ARBA00023082"/>
    </source>
</evidence>
<dbReference type="InterPro" id="IPR007627">
    <property type="entry name" value="RNA_pol_sigma70_r2"/>
</dbReference>
<organism evidence="8 9">
    <name type="scientific">Aeoliella straminimaris</name>
    <dbReference type="NCBI Taxonomy" id="2954799"/>
    <lineage>
        <taxon>Bacteria</taxon>
        <taxon>Pseudomonadati</taxon>
        <taxon>Planctomycetota</taxon>
        <taxon>Planctomycetia</taxon>
        <taxon>Pirellulales</taxon>
        <taxon>Lacipirellulaceae</taxon>
        <taxon>Aeoliella</taxon>
    </lineage>
</organism>
<dbReference type="InterPro" id="IPR036388">
    <property type="entry name" value="WH-like_DNA-bd_sf"/>
</dbReference>
<evidence type="ECO:0000256" key="4">
    <source>
        <dbReference type="ARBA" id="ARBA00023125"/>
    </source>
</evidence>
<dbReference type="GO" id="GO:0016987">
    <property type="term" value="F:sigma factor activity"/>
    <property type="evidence" value="ECO:0007669"/>
    <property type="project" value="UniProtKB-KW"/>
</dbReference>
<gene>
    <name evidence="8" type="ORF">NG895_17255</name>
</gene>
<dbReference type="AlphaFoldDB" id="A0A9X2FCG2"/>
<comment type="caution">
    <text evidence="8">The sequence shown here is derived from an EMBL/GenBank/DDBJ whole genome shotgun (WGS) entry which is preliminary data.</text>
</comment>
<protein>
    <submittedName>
        <fullName evidence="8">RNA polymerase sigma factor</fullName>
    </submittedName>
</protein>
<evidence type="ECO:0000256" key="5">
    <source>
        <dbReference type="ARBA" id="ARBA00023163"/>
    </source>
</evidence>
<accession>A0A9X2FCG2</accession>
<evidence type="ECO:0000256" key="2">
    <source>
        <dbReference type="ARBA" id="ARBA00023015"/>
    </source>
</evidence>
<keyword evidence="5" id="KW-0804">Transcription</keyword>
<dbReference type="GO" id="GO:0006352">
    <property type="term" value="P:DNA-templated transcription initiation"/>
    <property type="evidence" value="ECO:0007669"/>
    <property type="project" value="InterPro"/>
</dbReference>
<keyword evidence="3" id="KW-0731">Sigma factor</keyword>
<dbReference type="Gene3D" id="1.10.10.10">
    <property type="entry name" value="Winged helix-like DNA-binding domain superfamily/Winged helix DNA-binding domain"/>
    <property type="match status" value="1"/>
</dbReference>
<evidence type="ECO:0000259" key="7">
    <source>
        <dbReference type="Pfam" id="PF08281"/>
    </source>
</evidence>
<reference evidence="8" key="1">
    <citation type="submission" date="2022-06" db="EMBL/GenBank/DDBJ databases">
        <title>Aeoliella straminimaris, a novel planctomycete from sediments.</title>
        <authorList>
            <person name="Vitorino I.R."/>
            <person name="Lage O.M."/>
        </authorList>
    </citation>
    <scope>NUCLEOTIDE SEQUENCE</scope>
    <source>
        <strain evidence="8">ICT_H6.2</strain>
    </source>
</reference>
<dbReference type="NCBIfam" id="TIGR02937">
    <property type="entry name" value="sigma70-ECF"/>
    <property type="match status" value="1"/>
</dbReference>
<dbReference type="Gene3D" id="1.10.1740.10">
    <property type="match status" value="1"/>
</dbReference>
<dbReference type="InterPro" id="IPR013324">
    <property type="entry name" value="RNA_pol_sigma_r3/r4-like"/>
</dbReference>
<feature type="domain" description="RNA polymerase sigma factor 70 region 4 type 2" evidence="7">
    <location>
        <begin position="122"/>
        <end position="174"/>
    </location>
</feature>
<evidence type="ECO:0000313" key="9">
    <source>
        <dbReference type="Proteomes" id="UP001155241"/>
    </source>
</evidence>
<sequence length="185" mass="21170">MPRHFGSMTAVSVPLPPPAASDRMALLVTRHQATVWRYVRYLGATTAEADDLVQETFLAVFRSDFVHESDRQTASYLRTTARRRLLMLRRKESRRPVEVELESAETVWAETMGDGPADPYLEALDGCLQHLEGRARTAIDLQYTDRLSREEIASRLDLKPEGVKTLLRRTRDALRECIERKLTSQ</sequence>